<sequence>MTQDEDTLAKELQKTAFTPPNTSPKPTMAPTIQCVVETGQPYDEATCSHVPAAAREDNSPAKSRESFPWKTDATKMPFCMVLVTWVPIRNAPENSSTAAVNTA</sequence>
<organism evidence="2">
    <name type="scientific">Arundo donax</name>
    <name type="common">Giant reed</name>
    <name type="synonym">Donax arundinaceus</name>
    <dbReference type="NCBI Taxonomy" id="35708"/>
    <lineage>
        <taxon>Eukaryota</taxon>
        <taxon>Viridiplantae</taxon>
        <taxon>Streptophyta</taxon>
        <taxon>Embryophyta</taxon>
        <taxon>Tracheophyta</taxon>
        <taxon>Spermatophyta</taxon>
        <taxon>Magnoliopsida</taxon>
        <taxon>Liliopsida</taxon>
        <taxon>Poales</taxon>
        <taxon>Poaceae</taxon>
        <taxon>PACMAD clade</taxon>
        <taxon>Arundinoideae</taxon>
        <taxon>Arundineae</taxon>
        <taxon>Arundo</taxon>
    </lineage>
</organism>
<dbReference type="AlphaFoldDB" id="A0A0A9CVD0"/>
<dbReference type="EMBL" id="GBRH01220550">
    <property type="protein sequence ID" value="JAD77345.1"/>
    <property type="molecule type" value="Transcribed_RNA"/>
</dbReference>
<feature type="region of interest" description="Disordered" evidence="1">
    <location>
        <begin position="1"/>
        <end position="29"/>
    </location>
</feature>
<reference evidence="2" key="1">
    <citation type="submission" date="2014-09" db="EMBL/GenBank/DDBJ databases">
        <authorList>
            <person name="Magalhaes I.L.F."/>
            <person name="Oliveira U."/>
            <person name="Santos F.R."/>
            <person name="Vidigal T.H.D.A."/>
            <person name="Brescovit A.D."/>
            <person name="Santos A.J."/>
        </authorList>
    </citation>
    <scope>NUCLEOTIDE SEQUENCE</scope>
    <source>
        <tissue evidence="2">Shoot tissue taken approximately 20 cm above the soil surface</tissue>
    </source>
</reference>
<evidence type="ECO:0000313" key="2">
    <source>
        <dbReference type="EMBL" id="JAD77345.1"/>
    </source>
</evidence>
<name>A0A0A9CVD0_ARUDO</name>
<evidence type="ECO:0000256" key="1">
    <source>
        <dbReference type="SAM" id="MobiDB-lite"/>
    </source>
</evidence>
<protein>
    <submittedName>
        <fullName evidence="2">Chloroplast phosphate transporter, putative</fullName>
    </submittedName>
</protein>
<proteinExistence type="predicted"/>
<accession>A0A0A9CVD0</accession>
<reference evidence="2" key="2">
    <citation type="journal article" date="2015" name="Data Brief">
        <title>Shoot transcriptome of the giant reed, Arundo donax.</title>
        <authorList>
            <person name="Barrero R.A."/>
            <person name="Guerrero F.D."/>
            <person name="Moolhuijzen P."/>
            <person name="Goolsby J.A."/>
            <person name="Tidwell J."/>
            <person name="Bellgard S.E."/>
            <person name="Bellgard M.I."/>
        </authorList>
    </citation>
    <scope>NUCLEOTIDE SEQUENCE</scope>
    <source>
        <tissue evidence="2">Shoot tissue taken approximately 20 cm above the soil surface</tissue>
    </source>
</reference>